<gene>
    <name evidence="1" type="ORF">MHBO_000422</name>
</gene>
<evidence type="ECO:0008006" key="3">
    <source>
        <dbReference type="Google" id="ProtNLM"/>
    </source>
</evidence>
<name>A0ABV2AFI0_9EUKA</name>
<comment type="caution">
    <text evidence="1">The sequence shown here is derived from an EMBL/GenBank/DDBJ whole genome shotgun (WGS) entry which is preliminary data.</text>
</comment>
<accession>A0ABV2AFI0</accession>
<proteinExistence type="predicted"/>
<dbReference type="PANTHER" id="PTHR11695:SF294">
    <property type="entry name" value="RETICULON-4-INTERACTING PROTEIN 1, MITOCHONDRIAL"/>
    <property type="match status" value="1"/>
</dbReference>
<dbReference type="Pfam" id="PF13602">
    <property type="entry name" value="ADH_zinc_N_2"/>
    <property type="match status" value="1"/>
</dbReference>
<keyword evidence="2" id="KW-1185">Reference proteome</keyword>
<dbReference type="Proteomes" id="UP001439008">
    <property type="component" value="Unassembled WGS sequence"/>
</dbReference>
<organism evidence="1 2">
    <name type="scientific">Bonamia ostreae</name>
    <dbReference type="NCBI Taxonomy" id="126728"/>
    <lineage>
        <taxon>Eukaryota</taxon>
        <taxon>Sar</taxon>
        <taxon>Rhizaria</taxon>
        <taxon>Endomyxa</taxon>
        <taxon>Ascetosporea</taxon>
        <taxon>Haplosporida</taxon>
        <taxon>Bonamia</taxon>
    </lineage>
</organism>
<dbReference type="EMBL" id="JBDODL010000064">
    <property type="protein sequence ID" value="MES1918455.1"/>
    <property type="molecule type" value="Genomic_DNA"/>
</dbReference>
<dbReference type="InterPro" id="IPR050700">
    <property type="entry name" value="YIM1/Zinc_Alcohol_DH_Fams"/>
</dbReference>
<protein>
    <recommendedName>
        <fullName evidence="3">Alcohol dehydrogenase</fullName>
    </recommendedName>
</protein>
<dbReference type="PANTHER" id="PTHR11695">
    <property type="entry name" value="ALCOHOL DEHYDROGENASE RELATED"/>
    <property type="match status" value="1"/>
</dbReference>
<evidence type="ECO:0000313" key="1">
    <source>
        <dbReference type="EMBL" id="MES1918455.1"/>
    </source>
</evidence>
<dbReference type="Gene3D" id="3.90.180.10">
    <property type="entry name" value="Medium-chain alcohol dehydrogenases, catalytic domain"/>
    <property type="match status" value="1"/>
</dbReference>
<sequence length="89" mass="10519">MAKCIGESLKKKFYNRFFRKVKYSWMTIRPNSSYLKEVVDMVEQKKLNIRIDSVFPLSKLGDAFQRAESDECKGKVVILNSFKNYKKID</sequence>
<reference evidence="1 2" key="1">
    <citation type="journal article" date="2024" name="BMC Biol.">
        <title>Comparative genomics of Ascetosporea gives new insight into the evolutionary basis for animal parasitism in Rhizaria.</title>
        <authorList>
            <person name="Hiltunen Thoren M."/>
            <person name="Onut-Brannstrom I."/>
            <person name="Alfjorden A."/>
            <person name="Peckova H."/>
            <person name="Swords F."/>
            <person name="Hooper C."/>
            <person name="Holzer A.S."/>
            <person name="Bass D."/>
            <person name="Burki F."/>
        </authorList>
    </citation>
    <scope>NUCLEOTIDE SEQUENCE [LARGE SCALE GENOMIC DNA]</scope>
    <source>
        <strain evidence="1">20-A016</strain>
    </source>
</reference>
<dbReference type="Gene3D" id="3.40.50.720">
    <property type="entry name" value="NAD(P)-binding Rossmann-like Domain"/>
    <property type="match status" value="1"/>
</dbReference>
<evidence type="ECO:0000313" key="2">
    <source>
        <dbReference type="Proteomes" id="UP001439008"/>
    </source>
</evidence>